<protein>
    <submittedName>
        <fullName evidence="2">Glycosyltransferase</fullName>
    </submittedName>
</protein>
<accession>A0AA96WHL6</accession>
<dbReference type="AlphaFoldDB" id="A0AA96WHL6"/>
<sequence length="312" mass="35442">MNSQTVSVIIPCYNAERFLAEAIESALGQSIAATEIIVVDDGSTDQTRAIVARYPQVKYIYQSRQGVSAARNYGLQVSCGEYIVFLDHDDYLLPNALEAGLAAFRQHPDCGFVFGVCRNIDTNGIRLQGSNRAVLEHPYPQPIYPNILKGNSVHPPARHLFHRSVFETVGKFDTTLTVAEDYDMYLRVAAAFPGHCHNQEVVAYRTHDVSASTTARPSHHLASTLKVLKKQQPHLRQNPQYQTAYRQGKQHWIKIYGRYMVYDIKFYLLTKQPQLAAQSLYLLLRYYPQGLLRYARELLANLSRRWTASTTC</sequence>
<dbReference type="GO" id="GO:0016758">
    <property type="term" value="F:hexosyltransferase activity"/>
    <property type="evidence" value="ECO:0007669"/>
    <property type="project" value="UniProtKB-ARBA"/>
</dbReference>
<dbReference type="PANTHER" id="PTHR22916:SF3">
    <property type="entry name" value="UDP-GLCNAC:BETAGAL BETA-1,3-N-ACETYLGLUCOSAMINYLTRANSFERASE-LIKE PROTEIN 1"/>
    <property type="match status" value="1"/>
</dbReference>
<name>A0AA96WHL6_9CYAN</name>
<dbReference type="RefSeq" id="WP_316431436.1">
    <property type="nucleotide sequence ID" value="NZ_CP053586.1"/>
</dbReference>
<dbReference type="PANTHER" id="PTHR22916">
    <property type="entry name" value="GLYCOSYLTRANSFERASE"/>
    <property type="match status" value="1"/>
</dbReference>
<dbReference type="EMBL" id="CP053586">
    <property type="protein sequence ID" value="WNZ25294.1"/>
    <property type="molecule type" value="Genomic_DNA"/>
</dbReference>
<dbReference type="SUPFAM" id="SSF53448">
    <property type="entry name" value="Nucleotide-diphospho-sugar transferases"/>
    <property type="match status" value="1"/>
</dbReference>
<organism evidence="2">
    <name type="scientific">Leptolyngbya sp. NK1-12</name>
    <dbReference type="NCBI Taxonomy" id="2547451"/>
    <lineage>
        <taxon>Bacteria</taxon>
        <taxon>Bacillati</taxon>
        <taxon>Cyanobacteriota</taxon>
        <taxon>Cyanophyceae</taxon>
        <taxon>Leptolyngbyales</taxon>
        <taxon>Leptolyngbyaceae</taxon>
        <taxon>Leptolyngbya group</taxon>
        <taxon>Leptolyngbya</taxon>
    </lineage>
</organism>
<dbReference type="Pfam" id="PF00535">
    <property type="entry name" value="Glycos_transf_2"/>
    <property type="match status" value="1"/>
</dbReference>
<dbReference type="InterPro" id="IPR001173">
    <property type="entry name" value="Glyco_trans_2-like"/>
</dbReference>
<feature type="domain" description="Glycosyltransferase 2-like" evidence="1">
    <location>
        <begin position="7"/>
        <end position="169"/>
    </location>
</feature>
<gene>
    <name evidence="2" type="ORF">HJG54_22180</name>
</gene>
<dbReference type="InterPro" id="IPR029044">
    <property type="entry name" value="Nucleotide-diphossugar_trans"/>
</dbReference>
<dbReference type="Gene3D" id="3.90.550.10">
    <property type="entry name" value="Spore Coat Polysaccharide Biosynthesis Protein SpsA, Chain A"/>
    <property type="match status" value="1"/>
</dbReference>
<reference evidence="2" key="1">
    <citation type="submission" date="2020-05" db="EMBL/GenBank/DDBJ databases">
        <authorList>
            <person name="Zhu T."/>
            <person name="Keshari N."/>
            <person name="Lu X."/>
        </authorList>
    </citation>
    <scope>NUCLEOTIDE SEQUENCE</scope>
    <source>
        <strain evidence="2">NK1-12</strain>
    </source>
</reference>
<proteinExistence type="predicted"/>
<evidence type="ECO:0000313" key="2">
    <source>
        <dbReference type="EMBL" id="WNZ25294.1"/>
    </source>
</evidence>
<evidence type="ECO:0000259" key="1">
    <source>
        <dbReference type="Pfam" id="PF00535"/>
    </source>
</evidence>